<dbReference type="AlphaFoldDB" id="A0A1G6LCW5"/>
<gene>
    <name evidence="4" type="ORF">SAMN04488239_102203</name>
</gene>
<evidence type="ECO:0000259" key="3">
    <source>
        <dbReference type="Pfam" id="PF04412"/>
    </source>
</evidence>
<keyword evidence="2" id="KW-0456">Lyase</keyword>
<accession>A0A1G6LCW5</accession>
<keyword evidence="1" id="KW-0408">Iron</keyword>
<dbReference type="STRING" id="639004.SAMN04488239_102203"/>
<sequence length="165" mass="17181">MAQCIVAAEVTGPVLDFHEGLSFRAGADPETGRVIDAHHPQHDTALVDGATDAGLGAEDFACAWVQFYPGPQKVELVAIGSPHALAAECRMLADLIDGRRIAEGTAAIVTFGRGVRDRLTGEGPLARLQASGGQVGANLCWCSLTEPVLPLATCTVMTNSGKHAH</sequence>
<dbReference type="PANTHER" id="PTHR36577">
    <property type="entry name" value="DUF521 DOMAIN PROTEIN (AFU_ORTHOLOGUE AFUA_6G00490)"/>
    <property type="match status" value="1"/>
</dbReference>
<organism evidence="4 5">
    <name type="scientific">Ruegeria marina</name>
    <dbReference type="NCBI Taxonomy" id="639004"/>
    <lineage>
        <taxon>Bacteria</taxon>
        <taxon>Pseudomonadati</taxon>
        <taxon>Pseudomonadota</taxon>
        <taxon>Alphaproteobacteria</taxon>
        <taxon>Rhodobacterales</taxon>
        <taxon>Roseobacteraceae</taxon>
        <taxon>Ruegeria</taxon>
    </lineage>
</organism>
<feature type="domain" description="Phosphomevalonate dehydratase large subunit-like" evidence="3">
    <location>
        <begin position="50"/>
        <end position="165"/>
    </location>
</feature>
<evidence type="ECO:0000256" key="1">
    <source>
        <dbReference type="ARBA" id="ARBA00023004"/>
    </source>
</evidence>
<reference evidence="5" key="1">
    <citation type="submission" date="2016-10" db="EMBL/GenBank/DDBJ databases">
        <authorList>
            <person name="Varghese N."/>
            <person name="Submissions S."/>
        </authorList>
    </citation>
    <scope>NUCLEOTIDE SEQUENCE [LARGE SCALE GENOMIC DNA]</scope>
    <source>
        <strain evidence="5">CGMCC 1.9108</strain>
    </source>
</reference>
<keyword evidence="5" id="KW-1185">Reference proteome</keyword>
<name>A0A1G6LCW5_9RHOB</name>
<evidence type="ECO:0000256" key="2">
    <source>
        <dbReference type="ARBA" id="ARBA00023239"/>
    </source>
</evidence>
<dbReference type="Pfam" id="PF04412">
    <property type="entry name" value="AcnX"/>
    <property type="match status" value="1"/>
</dbReference>
<dbReference type="GO" id="GO:0016829">
    <property type="term" value="F:lyase activity"/>
    <property type="evidence" value="ECO:0007669"/>
    <property type="project" value="UniProtKB-KW"/>
</dbReference>
<proteinExistence type="predicted"/>
<dbReference type="InterPro" id="IPR007506">
    <property type="entry name" value="PMDh-L-like_dom"/>
</dbReference>
<dbReference type="Gene3D" id="3.50.30.10">
    <property type="entry name" value="Phosphohistidine domain"/>
    <property type="match status" value="1"/>
</dbReference>
<dbReference type="RefSeq" id="WP_093027718.1">
    <property type="nucleotide sequence ID" value="NZ_FMZV01000002.1"/>
</dbReference>
<protein>
    <recommendedName>
        <fullName evidence="3">Phosphomevalonate dehydratase large subunit-like domain-containing protein</fullName>
    </recommendedName>
</protein>
<evidence type="ECO:0000313" key="5">
    <source>
        <dbReference type="Proteomes" id="UP000199628"/>
    </source>
</evidence>
<dbReference type="Proteomes" id="UP000199628">
    <property type="component" value="Unassembled WGS sequence"/>
</dbReference>
<dbReference type="SUPFAM" id="SSF52016">
    <property type="entry name" value="LeuD/IlvD-like"/>
    <property type="match status" value="1"/>
</dbReference>
<evidence type="ECO:0000313" key="4">
    <source>
        <dbReference type="EMBL" id="SDC40767.1"/>
    </source>
</evidence>
<dbReference type="EMBL" id="FMZV01000002">
    <property type="protein sequence ID" value="SDC40767.1"/>
    <property type="molecule type" value="Genomic_DNA"/>
</dbReference>
<dbReference type="PANTHER" id="PTHR36577:SF3">
    <property type="entry name" value="DUF521 DOMAIN PROTEIN (AFU_ORTHOLOGUE AFUA_6G00490)"/>
    <property type="match status" value="1"/>
</dbReference>